<dbReference type="PROSITE" id="PS51186">
    <property type="entry name" value="GNAT"/>
    <property type="match status" value="1"/>
</dbReference>
<protein>
    <submittedName>
        <fullName evidence="2">GNAT family N-acetyltransferase</fullName>
        <ecNumber evidence="2">2.3.1.-</ecNumber>
    </submittedName>
</protein>
<dbReference type="SUPFAM" id="SSF55729">
    <property type="entry name" value="Acyl-CoA N-acyltransferases (Nat)"/>
    <property type="match status" value="1"/>
</dbReference>
<feature type="domain" description="N-acetyltransferase" evidence="1">
    <location>
        <begin position="1"/>
        <end position="145"/>
    </location>
</feature>
<accession>A0ABV4NIX2</accession>
<dbReference type="InterPro" id="IPR000182">
    <property type="entry name" value="GNAT_dom"/>
</dbReference>
<dbReference type="Gene3D" id="3.40.630.30">
    <property type="match status" value="1"/>
</dbReference>
<dbReference type="Pfam" id="PF13673">
    <property type="entry name" value="Acetyltransf_10"/>
    <property type="match status" value="1"/>
</dbReference>
<proteinExistence type="predicted"/>
<keyword evidence="2" id="KW-0012">Acyltransferase</keyword>
<evidence type="ECO:0000313" key="2">
    <source>
        <dbReference type="EMBL" id="MFA0789358.1"/>
    </source>
</evidence>
<reference evidence="2 3" key="1">
    <citation type="submission" date="2024-08" db="EMBL/GenBank/DDBJ databases">
        <authorList>
            <person name="Ishaq N."/>
        </authorList>
    </citation>
    <scope>NUCLEOTIDE SEQUENCE [LARGE SCALE GENOMIC DNA]</scope>
    <source>
        <strain evidence="2 3">JCM 30400</strain>
    </source>
</reference>
<organism evidence="2 3">
    <name type="scientific">Microbulbifer echini</name>
    <dbReference type="NCBI Taxonomy" id="1529067"/>
    <lineage>
        <taxon>Bacteria</taxon>
        <taxon>Pseudomonadati</taxon>
        <taxon>Pseudomonadota</taxon>
        <taxon>Gammaproteobacteria</taxon>
        <taxon>Cellvibrionales</taxon>
        <taxon>Microbulbiferaceae</taxon>
        <taxon>Microbulbifer</taxon>
    </lineage>
</organism>
<dbReference type="InterPro" id="IPR016181">
    <property type="entry name" value="Acyl_CoA_acyltransferase"/>
</dbReference>
<gene>
    <name evidence="2" type="ORF">ACCI51_02300</name>
</gene>
<evidence type="ECO:0000313" key="3">
    <source>
        <dbReference type="Proteomes" id="UP001569414"/>
    </source>
</evidence>
<dbReference type="EMBL" id="JBGMEL010000002">
    <property type="protein sequence ID" value="MFA0789358.1"/>
    <property type="molecule type" value="Genomic_DNA"/>
</dbReference>
<name>A0ABV4NIX2_9GAMM</name>
<keyword evidence="2" id="KW-0808">Transferase</keyword>
<dbReference type="GO" id="GO:0016746">
    <property type="term" value="F:acyltransferase activity"/>
    <property type="evidence" value="ECO:0007669"/>
    <property type="project" value="UniProtKB-KW"/>
</dbReference>
<dbReference type="EC" id="2.3.1.-" evidence="2"/>
<sequence>MFRVAKCSDLIRMEQLWLHAVANSHPSLPRQFWLNHLDEFRNDCRRSSQCLVFTSRHSAVAEAFITLLDRRKIAHLCVSPLFTGRGIGTRLIAGVSRGKPQLQAQVFRENLRTRYFLQRHGFIETRRIYNAEYGQHQIQMSCDRVTP</sequence>
<dbReference type="Proteomes" id="UP001569414">
    <property type="component" value="Unassembled WGS sequence"/>
</dbReference>
<comment type="caution">
    <text evidence="2">The sequence shown here is derived from an EMBL/GenBank/DDBJ whole genome shotgun (WGS) entry which is preliminary data.</text>
</comment>
<keyword evidence="3" id="KW-1185">Reference proteome</keyword>
<evidence type="ECO:0000259" key="1">
    <source>
        <dbReference type="PROSITE" id="PS51186"/>
    </source>
</evidence>
<dbReference type="RefSeq" id="WP_299583891.1">
    <property type="nucleotide sequence ID" value="NZ_JBGMEL010000002.1"/>
</dbReference>